<dbReference type="Proteomes" id="UP000306631">
    <property type="component" value="Unassembled WGS sequence"/>
</dbReference>
<dbReference type="GO" id="GO:0016070">
    <property type="term" value="P:RNA metabolic process"/>
    <property type="evidence" value="ECO:0007669"/>
    <property type="project" value="InterPro"/>
</dbReference>
<dbReference type="EMBL" id="SRYW01000003">
    <property type="protein sequence ID" value="TGY35764.1"/>
    <property type="molecule type" value="Genomic_DNA"/>
</dbReference>
<gene>
    <name evidence="3" type="ORF">E5352_03870</name>
</gene>
<evidence type="ECO:0000313" key="4">
    <source>
        <dbReference type="Proteomes" id="UP000306631"/>
    </source>
</evidence>
<dbReference type="Pfam" id="PF08845">
    <property type="entry name" value="SymE_toxin"/>
    <property type="match status" value="1"/>
</dbReference>
<dbReference type="OrthoDB" id="6008875at2"/>
<accession>A0A4S2D5V8</accession>
<evidence type="ECO:0000259" key="2">
    <source>
        <dbReference type="Pfam" id="PF08845"/>
    </source>
</evidence>
<dbReference type="AlphaFoldDB" id="A0A4S2D5V8"/>
<sequence length="217" mass="24525">MQHRAITGDLDRHDCAVSSSDVGASRLRQFKGKVNQSRGTNRNKRFPNIRTNPHGAHRSVETPLAGKCWTSHVGRVANTTPSVEIRPPVPARRFLTSRHPRHPDEGTPYRRSNMLTSFIELPVTESPVIERPRRKPSIRPARSNRVGSLMYATREDYGRNELVPYIRLRGRWLGSLGFDIGALLKVEATHGSITLTVVERPVVVPPKIPRKLQRQAR</sequence>
<name>A0A4S2D5V8_STEMA</name>
<feature type="region of interest" description="Disordered" evidence="1">
    <location>
        <begin position="33"/>
        <end position="60"/>
    </location>
</feature>
<dbReference type="InterPro" id="IPR014944">
    <property type="entry name" value="Toxin_SymE-like"/>
</dbReference>
<dbReference type="GO" id="GO:0005737">
    <property type="term" value="C:cytoplasm"/>
    <property type="evidence" value="ECO:0007669"/>
    <property type="project" value="InterPro"/>
</dbReference>
<feature type="domain" description="Toxin SymE-like" evidence="2">
    <location>
        <begin position="142"/>
        <end position="197"/>
    </location>
</feature>
<dbReference type="GO" id="GO:0003723">
    <property type="term" value="F:RNA binding"/>
    <property type="evidence" value="ECO:0007669"/>
    <property type="project" value="InterPro"/>
</dbReference>
<dbReference type="GO" id="GO:0016788">
    <property type="term" value="F:hydrolase activity, acting on ester bonds"/>
    <property type="evidence" value="ECO:0007669"/>
    <property type="project" value="InterPro"/>
</dbReference>
<evidence type="ECO:0000313" key="3">
    <source>
        <dbReference type="EMBL" id="TGY35764.1"/>
    </source>
</evidence>
<reference evidence="3 4" key="1">
    <citation type="submission" date="2019-04" db="EMBL/GenBank/DDBJ databases">
        <title>Microbes associate with the intestines of laboratory mice.</title>
        <authorList>
            <person name="Navarre W."/>
            <person name="Wong E."/>
            <person name="Huang K."/>
            <person name="Tropini C."/>
            <person name="Ng K."/>
            <person name="Yu B."/>
        </authorList>
    </citation>
    <scope>NUCLEOTIDE SEQUENCE [LARGE SCALE GENOMIC DNA]</scope>
    <source>
        <strain evidence="3 4">NM62_B4-13</strain>
    </source>
</reference>
<evidence type="ECO:0000256" key="1">
    <source>
        <dbReference type="SAM" id="MobiDB-lite"/>
    </source>
</evidence>
<proteinExistence type="predicted"/>
<organism evidence="3 4">
    <name type="scientific">Stenotrophomonas maltophilia</name>
    <name type="common">Pseudomonas maltophilia</name>
    <name type="synonym">Xanthomonas maltophilia</name>
    <dbReference type="NCBI Taxonomy" id="40324"/>
    <lineage>
        <taxon>Bacteria</taxon>
        <taxon>Pseudomonadati</taxon>
        <taxon>Pseudomonadota</taxon>
        <taxon>Gammaproteobacteria</taxon>
        <taxon>Lysobacterales</taxon>
        <taxon>Lysobacteraceae</taxon>
        <taxon>Stenotrophomonas</taxon>
        <taxon>Stenotrophomonas maltophilia group</taxon>
    </lineage>
</organism>
<protein>
    <submittedName>
        <fullName evidence="3">Type I addiction module toxin, SymE family</fullName>
    </submittedName>
</protein>
<comment type="caution">
    <text evidence="3">The sequence shown here is derived from an EMBL/GenBank/DDBJ whole genome shotgun (WGS) entry which is preliminary data.</text>
</comment>